<reference evidence="3 4" key="1">
    <citation type="submission" date="2024-04" db="EMBL/GenBank/DDBJ databases">
        <title>The reference genome of an endangered Asteraceae, Deinandra increscens subsp. villosa, native to the Central Coast of California.</title>
        <authorList>
            <person name="Guilliams M."/>
            <person name="Hasenstab-Lehman K."/>
            <person name="Meyer R."/>
            <person name="Mcevoy S."/>
        </authorList>
    </citation>
    <scope>NUCLEOTIDE SEQUENCE [LARGE SCALE GENOMIC DNA]</scope>
    <source>
        <tissue evidence="3">Leaf</tissue>
    </source>
</reference>
<proteinExistence type="predicted"/>
<keyword evidence="2" id="KW-1133">Transmembrane helix</keyword>
<keyword evidence="2" id="KW-0812">Transmembrane</keyword>
<comment type="caution">
    <text evidence="3">The sequence shown here is derived from an EMBL/GenBank/DDBJ whole genome shotgun (WGS) entry which is preliminary data.</text>
</comment>
<evidence type="ECO:0000313" key="3">
    <source>
        <dbReference type="EMBL" id="KAK9048902.1"/>
    </source>
</evidence>
<sequence length="168" mass="18025">MPDANVLCISECGTCPLICSPPPSSVASNPPPAVESKPPPAVESKPPPSPKTVGLEPPPYLTPIYHTTPPQSYSPPARPPSKSCPPPSFTTMGTNAPPPPPPPPKLVVVPSTQIQPTDGIGQKNNSYPYYYFYTSESVPYSQKIPGFLMLFTCFHLIFLFIGLSSIYI</sequence>
<dbReference type="Proteomes" id="UP001408789">
    <property type="component" value="Unassembled WGS sequence"/>
</dbReference>
<accession>A0AAP0C7P9</accession>
<dbReference type="EMBL" id="JBCNJP010009409">
    <property type="protein sequence ID" value="KAK9048902.1"/>
    <property type="molecule type" value="Genomic_DNA"/>
</dbReference>
<name>A0AAP0C7P9_9ASTR</name>
<feature type="compositionally biased region" description="Pro residues" evidence="1">
    <location>
        <begin position="23"/>
        <end position="61"/>
    </location>
</feature>
<feature type="compositionally biased region" description="Pro residues" evidence="1">
    <location>
        <begin position="72"/>
        <end position="88"/>
    </location>
</feature>
<feature type="compositionally biased region" description="Pro residues" evidence="1">
    <location>
        <begin position="96"/>
        <end position="105"/>
    </location>
</feature>
<feature type="region of interest" description="Disordered" evidence="1">
    <location>
        <begin position="23"/>
        <end position="105"/>
    </location>
</feature>
<evidence type="ECO:0000256" key="1">
    <source>
        <dbReference type="SAM" id="MobiDB-lite"/>
    </source>
</evidence>
<feature type="transmembrane region" description="Helical" evidence="2">
    <location>
        <begin position="147"/>
        <end position="167"/>
    </location>
</feature>
<dbReference type="AlphaFoldDB" id="A0AAP0C7P9"/>
<protein>
    <submittedName>
        <fullName evidence="3">Uncharacterized protein</fullName>
    </submittedName>
</protein>
<keyword evidence="2" id="KW-0472">Membrane</keyword>
<gene>
    <name evidence="3" type="ORF">SSX86_032129</name>
</gene>
<keyword evidence="4" id="KW-1185">Reference proteome</keyword>
<evidence type="ECO:0000256" key="2">
    <source>
        <dbReference type="SAM" id="Phobius"/>
    </source>
</evidence>
<evidence type="ECO:0000313" key="4">
    <source>
        <dbReference type="Proteomes" id="UP001408789"/>
    </source>
</evidence>
<organism evidence="3 4">
    <name type="scientific">Deinandra increscens subsp. villosa</name>
    <dbReference type="NCBI Taxonomy" id="3103831"/>
    <lineage>
        <taxon>Eukaryota</taxon>
        <taxon>Viridiplantae</taxon>
        <taxon>Streptophyta</taxon>
        <taxon>Embryophyta</taxon>
        <taxon>Tracheophyta</taxon>
        <taxon>Spermatophyta</taxon>
        <taxon>Magnoliopsida</taxon>
        <taxon>eudicotyledons</taxon>
        <taxon>Gunneridae</taxon>
        <taxon>Pentapetalae</taxon>
        <taxon>asterids</taxon>
        <taxon>campanulids</taxon>
        <taxon>Asterales</taxon>
        <taxon>Asteraceae</taxon>
        <taxon>Asteroideae</taxon>
        <taxon>Heliantheae alliance</taxon>
        <taxon>Madieae</taxon>
        <taxon>Madiinae</taxon>
        <taxon>Deinandra</taxon>
    </lineage>
</organism>